<accession>A0A5J5G6L2</accession>
<dbReference type="GO" id="GO:0051536">
    <property type="term" value="F:iron-sulfur cluster binding"/>
    <property type="evidence" value="ECO:0007669"/>
    <property type="project" value="InterPro"/>
</dbReference>
<organism evidence="2 4">
    <name type="scientific">Affinibrenneria salicis</name>
    <dbReference type="NCBI Taxonomy" id="2590031"/>
    <lineage>
        <taxon>Bacteria</taxon>
        <taxon>Pseudomonadati</taxon>
        <taxon>Pseudomonadota</taxon>
        <taxon>Gammaproteobacteria</taxon>
        <taxon>Enterobacterales</taxon>
        <taxon>Pectobacteriaceae</taxon>
        <taxon>Affinibrenneria</taxon>
    </lineage>
</organism>
<dbReference type="OrthoDB" id="573392at2"/>
<dbReference type="Gene3D" id="3.10.20.440">
    <property type="entry name" value="2Fe-2S iron-sulphur cluster binding domain, sarcosine oxidase, alpha subunit, N-terminal domain"/>
    <property type="match status" value="1"/>
</dbReference>
<dbReference type="SUPFAM" id="SSF54292">
    <property type="entry name" value="2Fe-2S ferredoxin-like"/>
    <property type="match status" value="1"/>
</dbReference>
<proteinExistence type="predicted"/>
<reference evidence="2 4" key="1">
    <citation type="submission" date="2019-09" db="EMBL/GenBank/DDBJ databases">
        <authorList>
            <person name="Li Y."/>
        </authorList>
    </citation>
    <scope>NUCLEOTIDE SEQUENCE [LARGE SCALE GENOMIC DNA]</scope>
    <source>
        <strain evidence="2 4">L3-3HA</strain>
    </source>
</reference>
<protein>
    <submittedName>
        <fullName evidence="2">(2Fe-2S)-binding protein</fullName>
    </submittedName>
</protein>
<dbReference type="Proteomes" id="UP000335415">
    <property type="component" value="Unassembled WGS sequence"/>
</dbReference>
<name>A0A5J5G6L2_9GAMM</name>
<evidence type="ECO:0000313" key="2">
    <source>
        <dbReference type="EMBL" id="KAA9002781.1"/>
    </source>
</evidence>
<comment type="caution">
    <text evidence="2">The sequence shown here is derived from an EMBL/GenBank/DDBJ whole genome shotgun (WGS) entry which is preliminary data.</text>
</comment>
<evidence type="ECO:0000313" key="3">
    <source>
        <dbReference type="EMBL" id="KAA9002932.1"/>
    </source>
</evidence>
<dbReference type="AlphaFoldDB" id="A0A5J5G6L2"/>
<dbReference type="EMBL" id="VYKJ01000001">
    <property type="protein sequence ID" value="KAA9002781.1"/>
    <property type="molecule type" value="Genomic_DNA"/>
</dbReference>
<dbReference type="RefSeq" id="WP_150433750.1">
    <property type="nucleotide sequence ID" value="NZ_VYKJ01000001.1"/>
</dbReference>
<sequence length="101" mass="10846">MPNDLQFRPLTSTKGQPIIIWVNGEPLEARAGWSVAAALLAHGVGAFGLSAINGRPRGPWCMMGACFQCQVRIDGTPGRQACMTQAREGMRIDVPIPRGDV</sequence>
<gene>
    <name evidence="2" type="ORF">FJU30_01960</name>
    <name evidence="3" type="ORF">FJU30_02805</name>
</gene>
<keyword evidence="4" id="KW-1185">Reference proteome</keyword>
<evidence type="ECO:0000313" key="4">
    <source>
        <dbReference type="Proteomes" id="UP000335415"/>
    </source>
</evidence>
<evidence type="ECO:0000256" key="1">
    <source>
        <dbReference type="ARBA" id="ARBA00023002"/>
    </source>
</evidence>
<dbReference type="GO" id="GO:0016491">
    <property type="term" value="F:oxidoreductase activity"/>
    <property type="evidence" value="ECO:0007669"/>
    <property type="project" value="UniProtKB-KW"/>
</dbReference>
<dbReference type="Pfam" id="PF13510">
    <property type="entry name" value="Fer2_4"/>
    <property type="match status" value="1"/>
</dbReference>
<dbReference type="EMBL" id="VYKJ01000001">
    <property type="protein sequence ID" value="KAA9002932.1"/>
    <property type="molecule type" value="Genomic_DNA"/>
</dbReference>
<dbReference type="InterPro" id="IPR042204">
    <property type="entry name" value="2Fe-2S-bd_N"/>
</dbReference>
<keyword evidence="1" id="KW-0560">Oxidoreductase</keyword>
<dbReference type="InterPro" id="IPR036010">
    <property type="entry name" value="2Fe-2S_ferredoxin-like_sf"/>
</dbReference>